<protein>
    <recommendedName>
        <fullName evidence="3">Exosporium protein C</fullName>
    </recommendedName>
</protein>
<proteinExistence type="predicted"/>
<comment type="caution">
    <text evidence="1">The sequence shown here is derived from an EMBL/GenBank/DDBJ whole genome shotgun (WGS) entry which is preliminary data.</text>
</comment>
<evidence type="ECO:0008006" key="3">
    <source>
        <dbReference type="Google" id="ProtNLM"/>
    </source>
</evidence>
<reference evidence="1 2" key="1">
    <citation type="submission" date="2023-07" db="EMBL/GenBank/DDBJ databases">
        <title>Paenibacillus sp. JX-17 nov. isolated from soil.</title>
        <authorList>
            <person name="Wan Y."/>
            <person name="Liu B."/>
        </authorList>
    </citation>
    <scope>NUCLEOTIDE SEQUENCE [LARGE SCALE GENOMIC DNA]</scope>
    <source>
        <strain evidence="1 2">JX-17</strain>
    </source>
</reference>
<dbReference type="RefSeq" id="WP_305022550.1">
    <property type="nucleotide sequence ID" value="NZ_JAUQTB010000001.1"/>
</dbReference>
<accession>A0ABT9CCF6</accession>
<sequence>MSKQLLDFKASVPANQFGSITPIPLPITPGVLLADLGIFIVPPVPQPNRVDLKGTIGLNSITAASPTVTIRIFRLNDNTGPGVEIFNKRLTVEGSANTELIYTASFSTIDFNVAPTSGFVVYQLFAESSAVGTVTVVGPVTFTGLAVAL</sequence>
<dbReference type="EMBL" id="JAUQTB010000001">
    <property type="protein sequence ID" value="MDO7905381.1"/>
    <property type="molecule type" value="Genomic_DNA"/>
</dbReference>
<dbReference type="Proteomes" id="UP001240171">
    <property type="component" value="Unassembled WGS sequence"/>
</dbReference>
<gene>
    <name evidence="1" type="ORF">Q5741_03020</name>
</gene>
<evidence type="ECO:0000313" key="2">
    <source>
        <dbReference type="Proteomes" id="UP001240171"/>
    </source>
</evidence>
<keyword evidence="2" id="KW-1185">Reference proteome</keyword>
<name>A0ABT9CCF6_9BACL</name>
<evidence type="ECO:0000313" key="1">
    <source>
        <dbReference type="EMBL" id="MDO7905381.1"/>
    </source>
</evidence>
<organism evidence="1 2">
    <name type="scientific">Paenibacillus lacisoli</name>
    <dbReference type="NCBI Taxonomy" id="3064525"/>
    <lineage>
        <taxon>Bacteria</taxon>
        <taxon>Bacillati</taxon>
        <taxon>Bacillota</taxon>
        <taxon>Bacilli</taxon>
        <taxon>Bacillales</taxon>
        <taxon>Paenibacillaceae</taxon>
        <taxon>Paenibacillus</taxon>
    </lineage>
</organism>